<dbReference type="AlphaFoldDB" id="A0A1H9BSW9"/>
<dbReference type="RefSeq" id="WP_090205651.1">
    <property type="nucleotide sequence ID" value="NZ_FOFO01000010.1"/>
</dbReference>
<feature type="transmembrane region" description="Helical" evidence="7">
    <location>
        <begin position="59"/>
        <end position="77"/>
    </location>
</feature>
<feature type="transmembrane region" description="Helical" evidence="7">
    <location>
        <begin position="24"/>
        <end position="47"/>
    </location>
</feature>
<evidence type="ECO:0000256" key="4">
    <source>
        <dbReference type="ARBA" id="ARBA00022679"/>
    </source>
</evidence>
<keyword evidence="10" id="KW-1185">Reference proteome</keyword>
<dbReference type="InterPro" id="IPR036890">
    <property type="entry name" value="HATPase_C_sf"/>
</dbReference>
<feature type="transmembrane region" description="Helical" evidence="7">
    <location>
        <begin position="115"/>
        <end position="137"/>
    </location>
</feature>
<dbReference type="Proteomes" id="UP000199496">
    <property type="component" value="Unassembled WGS sequence"/>
</dbReference>
<comment type="catalytic activity">
    <reaction evidence="1">
        <text>ATP + protein L-histidine = ADP + protein N-phospho-L-histidine.</text>
        <dbReference type="EC" id="2.7.13.3"/>
    </reaction>
</comment>
<evidence type="ECO:0000256" key="6">
    <source>
        <dbReference type="ARBA" id="ARBA00023012"/>
    </source>
</evidence>
<organism evidence="9 10">
    <name type="scientific">Ectothiorhodospira magna</name>
    <dbReference type="NCBI Taxonomy" id="867345"/>
    <lineage>
        <taxon>Bacteria</taxon>
        <taxon>Pseudomonadati</taxon>
        <taxon>Pseudomonadota</taxon>
        <taxon>Gammaproteobacteria</taxon>
        <taxon>Chromatiales</taxon>
        <taxon>Ectothiorhodospiraceae</taxon>
        <taxon>Ectothiorhodospira</taxon>
    </lineage>
</organism>
<dbReference type="PANTHER" id="PTHR45453">
    <property type="entry name" value="PHOSPHATE REGULON SENSOR PROTEIN PHOR"/>
    <property type="match status" value="1"/>
</dbReference>
<keyword evidence="6" id="KW-0902">Two-component regulatory system</keyword>
<dbReference type="Pfam" id="PF02518">
    <property type="entry name" value="HATPase_c"/>
    <property type="match status" value="1"/>
</dbReference>
<evidence type="ECO:0000259" key="8">
    <source>
        <dbReference type="PROSITE" id="PS50109"/>
    </source>
</evidence>
<keyword evidence="7" id="KW-1133">Transmembrane helix</keyword>
<dbReference type="InterPro" id="IPR004358">
    <property type="entry name" value="Sig_transdc_His_kin-like_C"/>
</dbReference>
<evidence type="ECO:0000256" key="5">
    <source>
        <dbReference type="ARBA" id="ARBA00022777"/>
    </source>
</evidence>
<dbReference type="Pfam" id="PF07695">
    <property type="entry name" value="7TMR-DISM_7TM"/>
    <property type="match status" value="1"/>
</dbReference>
<feature type="transmembrane region" description="Helical" evidence="7">
    <location>
        <begin position="89"/>
        <end position="109"/>
    </location>
</feature>
<keyword evidence="5 9" id="KW-0418">Kinase</keyword>
<dbReference type="InterPro" id="IPR050351">
    <property type="entry name" value="BphY/WalK/GraS-like"/>
</dbReference>
<proteinExistence type="predicted"/>
<evidence type="ECO:0000256" key="7">
    <source>
        <dbReference type="SAM" id="Phobius"/>
    </source>
</evidence>
<evidence type="ECO:0000313" key="9">
    <source>
        <dbReference type="EMBL" id="SEP91801.1"/>
    </source>
</evidence>
<keyword evidence="7" id="KW-0812">Transmembrane</keyword>
<accession>A0A1H9BSW9</accession>
<sequence>MLLAGILANLWHGLWLHQALYRSFLLYLCAALLTLFTANGFLAQFIFPEHPFVADHIASITNLLVIAAMTRFFTHALTLQSSHRWLRRAYHAVFTLALLLLLSPLLDLYTEGMQVLIFATLLILVVGALRSLFLWWLGKGEGSLLFLAHLFSLIGALSTALVLMGWLPGSLLLHYGFQIGLMGSLIALQVMLAQRVRRIERNQTQTLLLAERAQAQAQMEHDHLEQQRQLMSMLTHELKTLLAVIRLRLGAKNPSVRMQQQAQNAVMDILSILERCTMSSRLDDQAVTIEVCACDIEQVMKELVAIRFSERVHFQQHSPVTYPINTDNTLLRVILGNLIDNAVKYSPPETPIKIQIEDVQKEKVDGWCVIITNARMSGDDLNPDRVFEKYYRAPGAHRHSGSGLGLYIVHELVEQLQGKISCHCDSDQVSFQLWLPKNI</sequence>
<protein>
    <recommendedName>
        <fullName evidence="2">histidine kinase</fullName>
        <ecNumber evidence="2">2.7.13.3</ecNumber>
    </recommendedName>
</protein>
<dbReference type="CDD" id="cd00075">
    <property type="entry name" value="HATPase"/>
    <property type="match status" value="1"/>
</dbReference>
<feature type="transmembrane region" description="Helical" evidence="7">
    <location>
        <begin position="144"/>
        <end position="166"/>
    </location>
</feature>
<reference evidence="9 10" key="1">
    <citation type="submission" date="2016-10" db="EMBL/GenBank/DDBJ databases">
        <authorList>
            <person name="de Groot N.N."/>
        </authorList>
    </citation>
    <scope>NUCLEOTIDE SEQUENCE [LARGE SCALE GENOMIC DNA]</scope>
    <source>
        <strain evidence="9 10">B7-7</strain>
    </source>
</reference>
<evidence type="ECO:0000313" key="10">
    <source>
        <dbReference type="Proteomes" id="UP000199496"/>
    </source>
</evidence>
<dbReference type="GO" id="GO:0000155">
    <property type="term" value="F:phosphorelay sensor kinase activity"/>
    <property type="evidence" value="ECO:0007669"/>
    <property type="project" value="TreeGrafter"/>
</dbReference>
<dbReference type="InterPro" id="IPR011623">
    <property type="entry name" value="7TMR_DISM_rcpt_extracell_dom1"/>
</dbReference>
<dbReference type="PRINTS" id="PR00344">
    <property type="entry name" value="BCTRLSENSOR"/>
</dbReference>
<dbReference type="GO" id="GO:0005886">
    <property type="term" value="C:plasma membrane"/>
    <property type="evidence" value="ECO:0007669"/>
    <property type="project" value="TreeGrafter"/>
</dbReference>
<dbReference type="InterPro" id="IPR003594">
    <property type="entry name" value="HATPase_dom"/>
</dbReference>
<dbReference type="OrthoDB" id="9804645at2"/>
<keyword evidence="7" id="KW-0472">Membrane</keyword>
<evidence type="ECO:0000256" key="3">
    <source>
        <dbReference type="ARBA" id="ARBA00022553"/>
    </source>
</evidence>
<dbReference type="PROSITE" id="PS50109">
    <property type="entry name" value="HIS_KIN"/>
    <property type="match status" value="1"/>
</dbReference>
<feature type="domain" description="Histidine kinase" evidence="8">
    <location>
        <begin position="233"/>
        <end position="439"/>
    </location>
</feature>
<dbReference type="InterPro" id="IPR005467">
    <property type="entry name" value="His_kinase_dom"/>
</dbReference>
<dbReference type="EMBL" id="FOFO01000010">
    <property type="protein sequence ID" value="SEP91801.1"/>
    <property type="molecule type" value="Genomic_DNA"/>
</dbReference>
<evidence type="ECO:0000256" key="2">
    <source>
        <dbReference type="ARBA" id="ARBA00012438"/>
    </source>
</evidence>
<dbReference type="EC" id="2.7.13.3" evidence="2"/>
<feature type="transmembrane region" description="Helical" evidence="7">
    <location>
        <begin position="172"/>
        <end position="193"/>
    </location>
</feature>
<dbReference type="GO" id="GO:0016036">
    <property type="term" value="P:cellular response to phosphate starvation"/>
    <property type="evidence" value="ECO:0007669"/>
    <property type="project" value="TreeGrafter"/>
</dbReference>
<gene>
    <name evidence="9" type="ORF">SAMN05421693_11071</name>
</gene>
<keyword evidence="3" id="KW-0597">Phosphoprotein</keyword>
<dbReference type="Gene3D" id="3.30.565.10">
    <property type="entry name" value="Histidine kinase-like ATPase, C-terminal domain"/>
    <property type="match status" value="1"/>
</dbReference>
<dbReference type="SUPFAM" id="SSF55874">
    <property type="entry name" value="ATPase domain of HSP90 chaperone/DNA topoisomerase II/histidine kinase"/>
    <property type="match status" value="1"/>
</dbReference>
<keyword evidence="4" id="KW-0808">Transferase</keyword>
<dbReference type="STRING" id="867345.SAMN05421693_11071"/>
<dbReference type="PANTHER" id="PTHR45453:SF1">
    <property type="entry name" value="PHOSPHATE REGULON SENSOR PROTEIN PHOR"/>
    <property type="match status" value="1"/>
</dbReference>
<dbReference type="SMART" id="SM00387">
    <property type="entry name" value="HATPase_c"/>
    <property type="match status" value="1"/>
</dbReference>
<dbReference type="GO" id="GO:0004721">
    <property type="term" value="F:phosphoprotein phosphatase activity"/>
    <property type="evidence" value="ECO:0007669"/>
    <property type="project" value="TreeGrafter"/>
</dbReference>
<name>A0A1H9BSW9_9GAMM</name>
<evidence type="ECO:0000256" key="1">
    <source>
        <dbReference type="ARBA" id="ARBA00000085"/>
    </source>
</evidence>